<evidence type="ECO:0000256" key="8">
    <source>
        <dbReference type="ARBA" id="ARBA00038436"/>
    </source>
</evidence>
<dbReference type="Pfam" id="PF04290">
    <property type="entry name" value="DctQ"/>
    <property type="match status" value="1"/>
</dbReference>
<dbReference type="RefSeq" id="WP_054636185.1">
    <property type="nucleotide sequence ID" value="NZ_JBHSOZ010000003.1"/>
</dbReference>
<evidence type="ECO:0000256" key="5">
    <source>
        <dbReference type="ARBA" id="ARBA00022692"/>
    </source>
</evidence>
<organism evidence="11 12">
    <name type="scientific">Thalassorhabdus alkalitolerans</name>
    <dbReference type="NCBI Taxonomy" id="2282697"/>
    <lineage>
        <taxon>Bacteria</taxon>
        <taxon>Bacillati</taxon>
        <taxon>Bacillota</taxon>
        <taxon>Bacilli</taxon>
        <taxon>Bacillales</taxon>
        <taxon>Bacillaceae</taxon>
        <taxon>Thalassorhabdus</taxon>
    </lineage>
</organism>
<evidence type="ECO:0000256" key="2">
    <source>
        <dbReference type="ARBA" id="ARBA00022448"/>
    </source>
</evidence>
<dbReference type="InterPro" id="IPR007387">
    <property type="entry name" value="TRAP_DctQ"/>
</dbReference>
<feature type="transmembrane region" description="Helical" evidence="9">
    <location>
        <begin position="93"/>
        <end position="114"/>
    </location>
</feature>
<evidence type="ECO:0000313" key="12">
    <source>
        <dbReference type="Proteomes" id="UP001596142"/>
    </source>
</evidence>
<dbReference type="PANTHER" id="PTHR35011">
    <property type="entry name" value="2,3-DIKETO-L-GULONATE TRAP TRANSPORTER SMALL PERMEASE PROTEIN YIAM"/>
    <property type="match status" value="1"/>
</dbReference>
<keyword evidence="2" id="KW-0813">Transport</keyword>
<feature type="transmembrane region" description="Helical" evidence="9">
    <location>
        <begin position="134"/>
        <end position="153"/>
    </location>
</feature>
<protein>
    <submittedName>
        <fullName evidence="11">TRAP transporter small permease</fullName>
    </submittedName>
</protein>
<accession>A0ABW0YRN9</accession>
<evidence type="ECO:0000256" key="9">
    <source>
        <dbReference type="SAM" id="Phobius"/>
    </source>
</evidence>
<dbReference type="PANTHER" id="PTHR35011:SF2">
    <property type="entry name" value="2,3-DIKETO-L-GULONATE TRAP TRANSPORTER SMALL PERMEASE PROTEIN YIAM"/>
    <property type="match status" value="1"/>
</dbReference>
<dbReference type="InterPro" id="IPR055348">
    <property type="entry name" value="DctQ"/>
</dbReference>
<evidence type="ECO:0000313" key="11">
    <source>
        <dbReference type="EMBL" id="MFC5713039.1"/>
    </source>
</evidence>
<keyword evidence="3" id="KW-1003">Cell membrane</keyword>
<evidence type="ECO:0000256" key="3">
    <source>
        <dbReference type="ARBA" id="ARBA00022475"/>
    </source>
</evidence>
<evidence type="ECO:0000256" key="1">
    <source>
        <dbReference type="ARBA" id="ARBA00004429"/>
    </source>
</evidence>
<comment type="similarity">
    <text evidence="8">Belongs to the TRAP transporter small permease family.</text>
</comment>
<evidence type="ECO:0000256" key="6">
    <source>
        <dbReference type="ARBA" id="ARBA00022989"/>
    </source>
</evidence>
<name>A0ABW0YRN9_9BACI</name>
<keyword evidence="6 9" id="KW-1133">Transmembrane helix</keyword>
<dbReference type="Proteomes" id="UP001596142">
    <property type="component" value="Unassembled WGS sequence"/>
</dbReference>
<reference evidence="12" key="1">
    <citation type="journal article" date="2019" name="Int. J. Syst. Evol. Microbiol.">
        <title>The Global Catalogue of Microorganisms (GCM) 10K type strain sequencing project: providing services to taxonomists for standard genome sequencing and annotation.</title>
        <authorList>
            <consortium name="The Broad Institute Genomics Platform"/>
            <consortium name="The Broad Institute Genome Sequencing Center for Infectious Disease"/>
            <person name="Wu L."/>
            <person name="Ma J."/>
        </authorList>
    </citation>
    <scope>NUCLEOTIDE SEQUENCE [LARGE SCALE GENOMIC DNA]</scope>
    <source>
        <strain evidence="12">CECT 7184</strain>
    </source>
</reference>
<feature type="transmembrane region" description="Helical" evidence="9">
    <location>
        <begin position="54"/>
        <end position="72"/>
    </location>
</feature>
<evidence type="ECO:0000259" key="10">
    <source>
        <dbReference type="Pfam" id="PF04290"/>
    </source>
</evidence>
<proteinExistence type="inferred from homology"/>
<feature type="domain" description="Tripartite ATP-independent periplasmic transporters DctQ component" evidence="10">
    <location>
        <begin position="31"/>
        <end position="157"/>
    </location>
</feature>
<comment type="subcellular location">
    <subcellularLocation>
        <location evidence="1">Cell inner membrane</location>
        <topology evidence="1">Multi-pass membrane protein</topology>
    </subcellularLocation>
</comment>
<evidence type="ECO:0000256" key="4">
    <source>
        <dbReference type="ARBA" id="ARBA00022519"/>
    </source>
</evidence>
<evidence type="ECO:0000256" key="7">
    <source>
        <dbReference type="ARBA" id="ARBA00023136"/>
    </source>
</evidence>
<feature type="transmembrane region" description="Helical" evidence="9">
    <location>
        <begin position="21"/>
        <end position="39"/>
    </location>
</feature>
<dbReference type="EMBL" id="JBHSOZ010000003">
    <property type="protein sequence ID" value="MFC5713039.1"/>
    <property type="molecule type" value="Genomic_DNA"/>
</dbReference>
<keyword evidence="5 9" id="KW-0812">Transmembrane</keyword>
<comment type="caution">
    <text evidence="11">The sequence shown here is derived from an EMBL/GenBank/DDBJ whole genome shotgun (WGS) entry which is preliminary data.</text>
</comment>
<sequence>MNTFNRVISILDRSLMKIEELILSFAIIVISVMVIGNVLSRTFTGASWAFNEEISRFALFLATFIGISYVARKGRHISMSAFFDLAPHKIRKALAIIIPLVTAIVLFVLAYYAYGYMASVRDSGRVTAALRFPYYWMLIAVPLGFVLGGIQFLRNAWINIKEKDVYLATDKKDYDRTDGAI</sequence>
<keyword evidence="4" id="KW-0997">Cell inner membrane</keyword>
<gene>
    <name evidence="11" type="ORF">ACFPU1_09610</name>
</gene>
<keyword evidence="7 9" id="KW-0472">Membrane</keyword>
<keyword evidence="12" id="KW-1185">Reference proteome</keyword>